<name>A0AAJ7S258_9HYME</name>
<organism evidence="1 2">
    <name type="scientific">Ceratina calcarata</name>
    <dbReference type="NCBI Taxonomy" id="156304"/>
    <lineage>
        <taxon>Eukaryota</taxon>
        <taxon>Metazoa</taxon>
        <taxon>Ecdysozoa</taxon>
        <taxon>Arthropoda</taxon>
        <taxon>Hexapoda</taxon>
        <taxon>Insecta</taxon>
        <taxon>Pterygota</taxon>
        <taxon>Neoptera</taxon>
        <taxon>Endopterygota</taxon>
        <taxon>Hymenoptera</taxon>
        <taxon>Apocrita</taxon>
        <taxon>Aculeata</taxon>
        <taxon>Apoidea</taxon>
        <taxon>Anthophila</taxon>
        <taxon>Apidae</taxon>
        <taxon>Ceratina</taxon>
        <taxon>Zadontomerus</taxon>
    </lineage>
</organism>
<dbReference type="RefSeq" id="XP_026669956.1">
    <property type="nucleotide sequence ID" value="XM_026814155.1"/>
</dbReference>
<protein>
    <submittedName>
        <fullName evidence="2">Uncharacterized protein LOC113464430 isoform X2</fullName>
    </submittedName>
</protein>
<gene>
    <name evidence="2" type="primary">LOC113464430</name>
</gene>
<dbReference type="AlphaFoldDB" id="A0AAJ7S258"/>
<evidence type="ECO:0000313" key="1">
    <source>
        <dbReference type="Proteomes" id="UP000694925"/>
    </source>
</evidence>
<reference evidence="2" key="1">
    <citation type="submission" date="2025-08" db="UniProtKB">
        <authorList>
            <consortium name="RefSeq"/>
        </authorList>
    </citation>
    <scope>IDENTIFICATION</scope>
    <source>
        <tissue evidence="2">Whole body</tissue>
    </source>
</reference>
<evidence type="ECO:0000313" key="2">
    <source>
        <dbReference type="RefSeq" id="XP_026669956.1"/>
    </source>
</evidence>
<dbReference type="Proteomes" id="UP000694925">
    <property type="component" value="Unplaced"/>
</dbReference>
<sequence>MKFTWQQFVRSMPGKPIESDTRKKLLLPAPQRIPALRSLRKITKPRCALFFYVAIYIHPEMPNIYYSYSASTRSDVYRYKGNFKMCLTADAVFQWLELVKHPKKLIIKKVSTYKVKSKNLLFCY</sequence>
<dbReference type="GeneID" id="113464430"/>
<proteinExistence type="predicted"/>
<keyword evidence="1" id="KW-1185">Reference proteome</keyword>
<accession>A0AAJ7S258</accession>